<dbReference type="AlphaFoldDB" id="A0A917PKQ8"/>
<evidence type="ECO:0000313" key="2">
    <source>
        <dbReference type="Proteomes" id="UP000636956"/>
    </source>
</evidence>
<dbReference type="Proteomes" id="UP000636956">
    <property type="component" value="Unassembled WGS sequence"/>
</dbReference>
<gene>
    <name evidence="1" type="ORF">GCM10011372_21820</name>
</gene>
<name>A0A917PKQ8_9MICO</name>
<reference evidence="1" key="2">
    <citation type="submission" date="2020-09" db="EMBL/GenBank/DDBJ databases">
        <authorList>
            <person name="Sun Q."/>
            <person name="Zhou Y."/>
        </authorList>
    </citation>
    <scope>NUCLEOTIDE SEQUENCE</scope>
    <source>
        <strain evidence="1">CGMCC 1.8984</strain>
    </source>
</reference>
<reference evidence="1" key="1">
    <citation type="journal article" date="2014" name="Int. J. Syst. Evol. Microbiol.">
        <title>Complete genome sequence of Corynebacterium casei LMG S-19264T (=DSM 44701T), isolated from a smear-ripened cheese.</title>
        <authorList>
            <consortium name="US DOE Joint Genome Institute (JGI-PGF)"/>
            <person name="Walter F."/>
            <person name="Albersmeier A."/>
            <person name="Kalinowski J."/>
            <person name="Ruckert C."/>
        </authorList>
    </citation>
    <scope>NUCLEOTIDE SEQUENCE</scope>
    <source>
        <strain evidence="1">CGMCC 1.8984</strain>
    </source>
</reference>
<sequence>MLTVLRVTWFYVGADIPELIEVRDEQSDASLNARTHAQGVGSSKWRVIRVSGIATNDNVTHS</sequence>
<protein>
    <submittedName>
        <fullName evidence="1">Uncharacterized protein</fullName>
    </submittedName>
</protein>
<dbReference type="EMBL" id="BMMD01000011">
    <property type="protein sequence ID" value="GGJ83155.1"/>
    <property type="molecule type" value="Genomic_DNA"/>
</dbReference>
<keyword evidence="2" id="KW-1185">Reference proteome</keyword>
<comment type="caution">
    <text evidence="1">The sequence shown here is derived from an EMBL/GenBank/DDBJ whole genome shotgun (WGS) entry which is preliminary data.</text>
</comment>
<accession>A0A917PKQ8</accession>
<organism evidence="1 2">
    <name type="scientific">Agromyces bauzanensis</name>
    <dbReference type="NCBI Taxonomy" id="1308924"/>
    <lineage>
        <taxon>Bacteria</taxon>
        <taxon>Bacillati</taxon>
        <taxon>Actinomycetota</taxon>
        <taxon>Actinomycetes</taxon>
        <taxon>Micrococcales</taxon>
        <taxon>Microbacteriaceae</taxon>
        <taxon>Agromyces</taxon>
    </lineage>
</organism>
<evidence type="ECO:0000313" key="1">
    <source>
        <dbReference type="EMBL" id="GGJ83155.1"/>
    </source>
</evidence>
<proteinExistence type="predicted"/>